<gene>
    <name evidence="5" type="primary">DnaK-1</name>
    <name evidence="5" type="ORF">CSHISOI_11687</name>
</gene>
<evidence type="ECO:0000256" key="1">
    <source>
        <dbReference type="ARBA" id="ARBA00007381"/>
    </source>
</evidence>
<dbReference type="AlphaFoldDB" id="A0A5Q4BA64"/>
<evidence type="ECO:0000256" key="2">
    <source>
        <dbReference type="ARBA" id="ARBA00022741"/>
    </source>
</evidence>
<dbReference type="InterPro" id="IPR013126">
    <property type="entry name" value="Hsp_70_fam"/>
</dbReference>
<dbReference type="Proteomes" id="UP000326340">
    <property type="component" value="Unassembled WGS sequence"/>
</dbReference>
<dbReference type="SUPFAM" id="SSF53067">
    <property type="entry name" value="Actin-like ATPase domain"/>
    <property type="match status" value="2"/>
</dbReference>
<dbReference type="GO" id="GO:0140662">
    <property type="term" value="F:ATP-dependent protein folding chaperone"/>
    <property type="evidence" value="ECO:0007669"/>
    <property type="project" value="InterPro"/>
</dbReference>
<reference evidence="5 6" key="1">
    <citation type="journal article" date="2019" name="Sci. Rep.">
        <title>Colletotrichum shisoi sp. nov., an anthracnose pathogen of Perilla frutescens in Japan: molecular phylogenetic, morphological and genomic evidence.</title>
        <authorList>
            <person name="Gan P."/>
            <person name="Tsushima A."/>
            <person name="Hiroyama R."/>
            <person name="Narusaka M."/>
            <person name="Takano Y."/>
            <person name="Narusaka Y."/>
            <person name="Kawaradani M."/>
            <person name="Damm U."/>
            <person name="Shirasu K."/>
        </authorList>
    </citation>
    <scope>NUCLEOTIDE SEQUENCE [LARGE SCALE GENOMIC DNA]</scope>
    <source>
        <strain evidence="5 6">PG-2018a</strain>
    </source>
</reference>
<dbReference type="Gene3D" id="3.30.420.40">
    <property type="match status" value="3"/>
</dbReference>
<evidence type="ECO:0000256" key="3">
    <source>
        <dbReference type="ARBA" id="ARBA00022840"/>
    </source>
</evidence>
<feature type="non-terminal residue" evidence="5">
    <location>
        <position position="1"/>
    </location>
</feature>
<dbReference type="FunFam" id="3.30.420.40:FF:000028">
    <property type="entry name" value="heat shock 70 kDa protein-like"/>
    <property type="match status" value="1"/>
</dbReference>
<keyword evidence="2" id="KW-0547">Nucleotide-binding</keyword>
<comment type="caution">
    <text evidence="5">The sequence shown here is derived from an EMBL/GenBank/DDBJ whole genome shotgun (WGS) entry which is preliminary data.</text>
</comment>
<sequence length="204" mass="22115">ESEYFLSRAFPNPKNGPGTHTHDGRVAIAETLRLILARLKATADQWLGQSTTHVVIAVPRRVRDDERRAIRETAESVGLSGLGLWPAPRAAGLAFGLDDHQDERVALGGEMGDFIRGSHPTGSHGGEDPFEQALAYLDLVIREAGLTRGDVDDIVLVGEYARNERARSLVRDFFADGDCDPDEAVTMGAAIPAKMYTLPRLLGA</sequence>
<dbReference type="Pfam" id="PF00012">
    <property type="entry name" value="HSP70"/>
    <property type="match status" value="2"/>
</dbReference>
<dbReference type="GO" id="GO:0005524">
    <property type="term" value="F:ATP binding"/>
    <property type="evidence" value="ECO:0007669"/>
    <property type="project" value="UniProtKB-KW"/>
</dbReference>
<keyword evidence="3" id="KW-0067">ATP-binding</keyword>
<proteinExistence type="inferred from homology"/>
<keyword evidence="6" id="KW-1185">Reference proteome</keyword>
<dbReference type="EMBL" id="PUHP01004164">
    <property type="protein sequence ID" value="TQN63726.1"/>
    <property type="molecule type" value="Genomic_DNA"/>
</dbReference>
<evidence type="ECO:0000313" key="5">
    <source>
        <dbReference type="EMBL" id="TQN63726.1"/>
    </source>
</evidence>
<name>A0A5Q4BA64_9PEZI</name>
<feature type="non-terminal residue" evidence="5">
    <location>
        <position position="204"/>
    </location>
</feature>
<dbReference type="OrthoDB" id="4848857at2759"/>
<organism evidence="5 6">
    <name type="scientific">Colletotrichum shisoi</name>
    <dbReference type="NCBI Taxonomy" id="2078593"/>
    <lineage>
        <taxon>Eukaryota</taxon>
        <taxon>Fungi</taxon>
        <taxon>Dikarya</taxon>
        <taxon>Ascomycota</taxon>
        <taxon>Pezizomycotina</taxon>
        <taxon>Sordariomycetes</taxon>
        <taxon>Hypocreomycetidae</taxon>
        <taxon>Glomerellales</taxon>
        <taxon>Glomerellaceae</taxon>
        <taxon>Colletotrichum</taxon>
        <taxon>Colletotrichum destructivum species complex</taxon>
    </lineage>
</organism>
<dbReference type="PANTHER" id="PTHR19375">
    <property type="entry name" value="HEAT SHOCK PROTEIN 70KDA"/>
    <property type="match status" value="1"/>
</dbReference>
<comment type="similarity">
    <text evidence="1">Belongs to the heat shock protein 70 family.</text>
</comment>
<evidence type="ECO:0000313" key="6">
    <source>
        <dbReference type="Proteomes" id="UP000326340"/>
    </source>
</evidence>
<dbReference type="InterPro" id="IPR043129">
    <property type="entry name" value="ATPase_NBD"/>
</dbReference>
<accession>A0A5Q4BA64</accession>
<feature type="region of interest" description="Disordered" evidence="4">
    <location>
        <begin position="1"/>
        <end position="23"/>
    </location>
</feature>
<evidence type="ECO:0000256" key="4">
    <source>
        <dbReference type="SAM" id="MobiDB-lite"/>
    </source>
</evidence>
<protein>
    <submittedName>
        <fullName evidence="5">Chaperone protein DnaK</fullName>
    </submittedName>
</protein>